<dbReference type="Gene3D" id="1.25.40.10">
    <property type="entry name" value="Tetratricopeptide repeat domain"/>
    <property type="match status" value="1"/>
</dbReference>
<dbReference type="Proteomes" id="UP001370348">
    <property type="component" value="Chromosome"/>
</dbReference>
<name>A0ABZ2M313_9BACT</name>
<evidence type="ECO:0000313" key="6">
    <source>
        <dbReference type="Proteomes" id="UP001370348"/>
    </source>
</evidence>
<keyword evidence="6" id="KW-1185">Reference proteome</keyword>
<proteinExistence type="predicted"/>
<dbReference type="SUPFAM" id="SSF48452">
    <property type="entry name" value="TPR-like"/>
    <property type="match status" value="1"/>
</dbReference>
<reference evidence="5 6" key="1">
    <citation type="submission" date="2021-12" db="EMBL/GenBank/DDBJ databases">
        <title>Discovery of the Pendulisporaceae a myxobacterial family with distinct sporulation behavior and unique specialized metabolism.</title>
        <authorList>
            <person name="Garcia R."/>
            <person name="Popoff A."/>
            <person name="Bader C.D."/>
            <person name="Loehr J."/>
            <person name="Walesch S."/>
            <person name="Walt C."/>
            <person name="Boldt J."/>
            <person name="Bunk B."/>
            <person name="Haeckl F.J.F.P.J."/>
            <person name="Gunesch A.P."/>
            <person name="Birkelbach J."/>
            <person name="Nuebel U."/>
            <person name="Pietschmann T."/>
            <person name="Bach T."/>
            <person name="Mueller R."/>
        </authorList>
    </citation>
    <scope>NUCLEOTIDE SEQUENCE [LARGE SCALE GENOMIC DNA]</scope>
    <source>
        <strain evidence="5 6">MSr11954</strain>
    </source>
</reference>
<dbReference type="Pfam" id="PF08308">
    <property type="entry name" value="PEGA"/>
    <property type="match status" value="1"/>
</dbReference>
<organism evidence="5 6">
    <name type="scientific">Pendulispora albinea</name>
    <dbReference type="NCBI Taxonomy" id="2741071"/>
    <lineage>
        <taxon>Bacteria</taxon>
        <taxon>Pseudomonadati</taxon>
        <taxon>Myxococcota</taxon>
        <taxon>Myxococcia</taxon>
        <taxon>Myxococcales</taxon>
        <taxon>Sorangiineae</taxon>
        <taxon>Pendulisporaceae</taxon>
        <taxon>Pendulispora</taxon>
    </lineage>
</organism>
<dbReference type="InterPro" id="IPR011990">
    <property type="entry name" value="TPR-like_helical_dom_sf"/>
</dbReference>
<evidence type="ECO:0000256" key="3">
    <source>
        <dbReference type="SAM" id="SignalP"/>
    </source>
</evidence>
<feature type="signal peptide" evidence="3">
    <location>
        <begin position="1"/>
        <end position="23"/>
    </location>
</feature>
<gene>
    <name evidence="5" type="ORF">LZC94_10185</name>
</gene>
<evidence type="ECO:0000256" key="1">
    <source>
        <dbReference type="PROSITE-ProRule" id="PRU00339"/>
    </source>
</evidence>
<feature type="repeat" description="TPR" evidence="1">
    <location>
        <begin position="48"/>
        <end position="81"/>
    </location>
</feature>
<sequence>MQGRNGRAASLLFALLVSSSSLAFGQEPPPAPPAGKAAEHPANAMAEARKRHDLGLKLYDDGNYEAARIEFERAFALAPSHRILYNIALAYRALNNYVDALNTFERYLAEGGSEIQPDRRARVEKDIAELRSRIARVRVITNVPGVEISIDGIVVGKAPLTKPLPVNPGVRKVSGQAPGYLPRTITITVGSTDEATADLELESLSKTARPEPKSNPWVAPAVVGWSATGVAAITAGVFAALSLNAKSDQRDKLEQMGVTHDELKSARDKTQTLSGVADALLITTAVFAGVSTFFTVKLMTTKHHAEGEKHARQPELRNLELRNLELHWGPGGIAASASF</sequence>
<keyword evidence="3" id="KW-0732">Signal</keyword>
<protein>
    <submittedName>
        <fullName evidence="5">PEGA domain-containing protein</fullName>
    </submittedName>
</protein>
<dbReference type="RefSeq" id="WP_394827263.1">
    <property type="nucleotide sequence ID" value="NZ_CP089984.1"/>
</dbReference>
<dbReference type="EMBL" id="CP089984">
    <property type="protein sequence ID" value="WXB17629.1"/>
    <property type="molecule type" value="Genomic_DNA"/>
</dbReference>
<evidence type="ECO:0000259" key="4">
    <source>
        <dbReference type="Pfam" id="PF08308"/>
    </source>
</evidence>
<keyword evidence="1" id="KW-0802">TPR repeat</keyword>
<dbReference type="InterPro" id="IPR019734">
    <property type="entry name" value="TPR_rpt"/>
</dbReference>
<dbReference type="PROSITE" id="PS50005">
    <property type="entry name" value="TPR"/>
    <property type="match status" value="1"/>
</dbReference>
<accession>A0ABZ2M313</accession>
<keyword evidence="2" id="KW-0812">Transmembrane</keyword>
<feature type="transmembrane region" description="Helical" evidence="2">
    <location>
        <begin position="217"/>
        <end position="243"/>
    </location>
</feature>
<evidence type="ECO:0000313" key="5">
    <source>
        <dbReference type="EMBL" id="WXB17629.1"/>
    </source>
</evidence>
<evidence type="ECO:0000256" key="2">
    <source>
        <dbReference type="SAM" id="Phobius"/>
    </source>
</evidence>
<keyword evidence="2" id="KW-1133">Transmembrane helix</keyword>
<feature type="chain" id="PRO_5045231135" evidence="3">
    <location>
        <begin position="24"/>
        <end position="339"/>
    </location>
</feature>
<keyword evidence="2" id="KW-0472">Membrane</keyword>
<dbReference type="InterPro" id="IPR013229">
    <property type="entry name" value="PEGA"/>
</dbReference>
<feature type="domain" description="PEGA" evidence="4">
    <location>
        <begin position="137"/>
        <end position="202"/>
    </location>
</feature>